<feature type="chain" id="PRO_5043505269" description="GH16 domain-containing protein" evidence="4">
    <location>
        <begin position="26"/>
        <end position="291"/>
    </location>
</feature>
<gene>
    <name evidence="6" type="ORF">LITE_LOCUS18671</name>
</gene>
<organism evidence="6 7">
    <name type="scientific">Linum tenue</name>
    <dbReference type="NCBI Taxonomy" id="586396"/>
    <lineage>
        <taxon>Eukaryota</taxon>
        <taxon>Viridiplantae</taxon>
        <taxon>Streptophyta</taxon>
        <taxon>Embryophyta</taxon>
        <taxon>Tracheophyta</taxon>
        <taxon>Spermatophyta</taxon>
        <taxon>Magnoliopsida</taxon>
        <taxon>eudicotyledons</taxon>
        <taxon>Gunneridae</taxon>
        <taxon>Pentapetalae</taxon>
        <taxon>rosids</taxon>
        <taxon>fabids</taxon>
        <taxon>Malpighiales</taxon>
        <taxon>Linaceae</taxon>
        <taxon>Linum</taxon>
    </lineage>
</organism>
<dbReference type="InterPro" id="IPR000757">
    <property type="entry name" value="Beta-glucanase-like"/>
</dbReference>
<feature type="active site" description="Proton donor" evidence="3">
    <location>
        <position position="115"/>
    </location>
</feature>
<dbReference type="GO" id="GO:0004553">
    <property type="term" value="F:hydrolase activity, hydrolyzing O-glycosyl compounds"/>
    <property type="evidence" value="ECO:0007669"/>
    <property type="project" value="InterPro"/>
</dbReference>
<evidence type="ECO:0000256" key="3">
    <source>
        <dbReference type="PIRSR" id="PIRSR005604-1"/>
    </source>
</evidence>
<evidence type="ECO:0000256" key="1">
    <source>
        <dbReference type="ARBA" id="ARBA00022801"/>
    </source>
</evidence>
<keyword evidence="4" id="KW-0732">Signal</keyword>
<dbReference type="GO" id="GO:0010411">
    <property type="term" value="P:xyloglucan metabolic process"/>
    <property type="evidence" value="ECO:0007669"/>
    <property type="project" value="InterPro"/>
</dbReference>
<dbReference type="InterPro" id="IPR016455">
    <property type="entry name" value="XTH"/>
</dbReference>
<keyword evidence="7" id="KW-1185">Reference proteome</keyword>
<evidence type="ECO:0000256" key="4">
    <source>
        <dbReference type="SAM" id="SignalP"/>
    </source>
</evidence>
<comment type="caution">
    <text evidence="6">The sequence shown here is derived from an EMBL/GenBank/DDBJ whole genome shotgun (WGS) entry which is preliminary data.</text>
</comment>
<dbReference type="AlphaFoldDB" id="A0AAV0KK09"/>
<reference evidence="6" key="1">
    <citation type="submission" date="2022-08" db="EMBL/GenBank/DDBJ databases">
        <authorList>
            <person name="Gutierrez-Valencia J."/>
        </authorList>
    </citation>
    <scope>NUCLEOTIDE SEQUENCE</scope>
</reference>
<feature type="domain" description="GH16" evidence="5">
    <location>
        <begin position="22"/>
        <end position="224"/>
    </location>
</feature>
<dbReference type="SUPFAM" id="SSF49899">
    <property type="entry name" value="Concanavalin A-like lectins/glucanases"/>
    <property type="match status" value="1"/>
</dbReference>
<dbReference type="GO" id="GO:0042546">
    <property type="term" value="P:cell wall biogenesis"/>
    <property type="evidence" value="ECO:0007669"/>
    <property type="project" value="InterPro"/>
</dbReference>
<dbReference type="Pfam" id="PF00722">
    <property type="entry name" value="Glyco_hydro_16"/>
    <property type="match status" value="1"/>
</dbReference>
<dbReference type="EMBL" id="CAMGYJ010000005">
    <property type="protein sequence ID" value="CAI0421226.1"/>
    <property type="molecule type" value="Genomic_DNA"/>
</dbReference>
<protein>
    <recommendedName>
        <fullName evidence="5">GH16 domain-containing protein</fullName>
    </recommendedName>
</protein>
<dbReference type="Proteomes" id="UP001154282">
    <property type="component" value="Unassembled WGS sequence"/>
</dbReference>
<dbReference type="PIRSF" id="PIRSF005604">
    <property type="entry name" value="XET"/>
    <property type="match status" value="1"/>
</dbReference>
<feature type="signal peptide" evidence="4">
    <location>
        <begin position="1"/>
        <end position="25"/>
    </location>
</feature>
<dbReference type="PROSITE" id="PS51762">
    <property type="entry name" value="GH16_2"/>
    <property type="match status" value="1"/>
</dbReference>
<sequence length="291" mass="33478">MNISYIPSAATYALFVVVLVGGCWGNIAEEETYRFNGHDITAYWGSDHFNISNQGTEVELSMDRLHAGAGFTTKRSYGSGFFQMRIKAPRRNSAGVVTAFYLTSVGEAHDELDFEILGNEESRPIRLNTNIFIDGYGNREKTVHLSWFDPTADFHNYTLLWNHRQIVFFVDEVPVRVMRKVDGKSYPATRPMWLQASLWNGEPWAMDTDQKKINWAYGPFRAYFKDFKVDGCPVDGEGSDLASCSSPEYWWNAERYWKLDEAQQMAYEHVLEHYQTADYCIDRPHPPECGL</sequence>
<dbReference type="Gene3D" id="2.60.120.200">
    <property type="match status" value="1"/>
</dbReference>
<keyword evidence="1" id="KW-0378">Hydrolase</keyword>
<accession>A0AAV0KK09</accession>
<evidence type="ECO:0000259" key="5">
    <source>
        <dbReference type="PROSITE" id="PS51762"/>
    </source>
</evidence>
<evidence type="ECO:0000256" key="2">
    <source>
        <dbReference type="ARBA" id="ARBA00023295"/>
    </source>
</evidence>
<feature type="active site" description="Nucleophile" evidence="3">
    <location>
        <position position="111"/>
    </location>
</feature>
<dbReference type="PANTHER" id="PTHR31062">
    <property type="entry name" value="XYLOGLUCAN ENDOTRANSGLUCOSYLASE/HYDROLASE PROTEIN 8-RELATED"/>
    <property type="match status" value="1"/>
</dbReference>
<dbReference type="InterPro" id="IPR044791">
    <property type="entry name" value="Beta-glucanase/XTH"/>
</dbReference>
<dbReference type="InterPro" id="IPR013320">
    <property type="entry name" value="ConA-like_dom_sf"/>
</dbReference>
<name>A0AAV0KK09_9ROSI</name>
<evidence type="ECO:0000313" key="7">
    <source>
        <dbReference type="Proteomes" id="UP001154282"/>
    </source>
</evidence>
<evidence type="ECO:0000313" key="6">
    <source>
        <dbReference type="EMBL" id="CAI0421226.1"/>
    </source>
</evidence>
<proteinExistence type="predicted"/>
<keyword evidence="2" id="KW-0326">Glycosidase</keyword>
<dbReference type="GO" id="GO:0016762">
    <property type="term" value="F:xyloglucan:xyloglucosyl transferase activity"/>
    <property type="evidence" value="ECO:0007669"/>
    <property type="project" value="InterPro"/>
</dbReference>